<proteinExistence type="inferred from homology"/>
<dbReference type="NCBIfam" id="TIGR00350">
    <property type="entry name" value="lytR_cpsA_psr"/>
    <property type="match status" value="1"/>
</dbReference>
<protein>
    <submittedName>
        <fullName evidence="4">Transcriptional regulator</fullName>
    </submittedName>
</protein>
<sequence length="345" mass="36537">MTDETTKTRSKTRRRLRGWWIALIAVGSVGLLVAGAAGFFAWSLSSSFDSQTTKLPDIFPSDDASRPPVLEGVAAQAQNILLLGSDTRGENDGSIDDLTGQRSDTMMVVHVPADRANISVMSIMRDSWLEIPGEGKAKINAALSLGGVPLALQTVESLLGVRVDHVAIIDFEGFKGVTDALGGVDIDNPVAFDSSHLPGHTFAAGVHNLGGVEALAFVRERYAFTDGDYQRVRNQQAFIKAVLGKILTAETLTNPATLSGVVGAVAPYLSVDEGLDSAYLAGLGVELREVRMNNVTFFTLPSSGTGTSPDGQSIVVIDQEKLALVQRGFQTDTLVDVVPQLQAAG</sequence>
<dbReference type="AlphaFoldDB" id="A0A2S3Z6Q6"/>
<organism evidence="4 5">
    <name type="scientific">Cryobacterium zongtaii</name>
    <dbReference type="NCBI Taxonomy" id="1259217"/>
    <lineage>
        <taxon>Bacteria</taxon>
        <taxon>Bacillati</taxon>
        <taxon>Actinomycetota</taxon>
        <taxon>Actinomycetes</taxon>
        <taxon>Micrococcales</taxon>
        <taxon>Microbacteriaceae</taxon>
        <taxon>Cryobacterium</taxon>
    </lineage>
</organism>
<keyword evidence="2" id="KW-0812">Transmembrane</keyword>
<dbReference type="Gene3D" id="3.40.630.190">
    <property type="entry name" value="LCP protein"/>
    <property type="match status" value="1"/>
</dbReference>
<evidence type="ECO:0000313" key="5">
    <source>
        <dbReference type="Proteomes" id="UP000237340"/>
    </source>
</evidence>
<dbReference type="Proteomes" id="UP000237340">
    <property type="component" value="Unassembled WGS sequence"/>
</dbReference>
<evidence type="ECO:0000256" key="2">
    <source>
        <dbReference type="SAM" id="Phobius"/>
    </source>
</evidence>
<dbReference type="PANTHER" id="PTHR33392:SF6">
    <property type="entry name" value="POLYISOPRENYL-TEICHOIC ACID--PEPTIDOGLYCAN TEICHOIC ACID TRANSFERASE TAGU"/>
    <property type="match status" value="1"/>
</dbReference>
<dbReference type="EMBL" id="PPXD01000033">
    <property type="protein sequence ID" value="POH60842.1"/>
    <property type="molecule type" value="Genomic_DNA"/>
</dbReference>
<comment type="caution">
    <text evidence="4">The sequence shown here is derived from an EMBL/GenBank/DDBJ whole genome shotgun (WGS) entry which is preliminary data.</text>
</comment>
<keyword evidence="2" id="KW-1133">Transmembrane helix</keyword>
<keyword evidence="5" id="KW-1185">Reference proteome</keyword>
<evidence type="ECO:0000259" key="3">
    <source>
        <dbReference type="Pfam" id="PF03816"/>
    </source>
</evidence>
<evidence type="ECO:0000256" key="1">
    <source>
        <dbReference type="ARBA" id="ARBA00006068"/>
    </source>
</evidence>
<dbReference type="InterPro" id="IPR050922">
    <property type="entry name" value="LytR/CpsA/Psr_CW_biosynth"/>
</dbReference>
<feature type="transmembrane region" description="Helical" evidence="2">
    <location>
        <begin position="20"/>
        <end position="42"/>
    </location>
</feature>
<keyword evidence="2" id="KW-0472">Membrane</keyword>
<evidence type="ECO:0000313" key="4">
    <source>
        <dbReference type="EMBL" id="POH60842.1"/>
    </source>
</evidence>
<dbReference type="InterPro" id="IPR004474">
    <property type="entry name" value="LytR_CpsA_psr"/>
</dbReference>
<comment type="similarity">
    <text evidence="1">Belongs to the LytR/CpsA/Psr (LCP) family.</text>
</comment>
<dbReference type="RefSeq" id="WP_103462070.1">
    <property type="nucleotide sequence ID" value="NZ_PPXD01000033.1"/>
</dbReference>
<dbReference type="Pfam" id="PF03816">
    <property type="entry name" value="LytR_cpsA_psr"/>
    <property type="match status" value="1"/>
</dbReference>
<reference evidence="4 5" key="1">
    <citation type="submission" date="2018-01" db="EMBL/GenBank/DDBJ databases">
        <title>Cryobacterium sp. nov., from glaciers in China.</title>
        <authorList>
            <person name="Liu Q."/>
            <person name="Xin Y.-H."/>
        </authorList>
    </citation>
    <scope>NUCLEOTIDE SEQUENCE [LARGE SCALE GENOMIC DNA]</scope>
    <source>
        <strain evidence="4 5">TMN-42</strain>
    </source>
</reference>
<feature type="domain" description="Cell envelope-related transcriptional attenuator" evidence="3">
    <location>
        <begin position="102"/>
        <end position="246"/>
    </location>
</feature>
<dbReference type="PANTHER" id="PTHR33392">
    <property type="entry name" value="POLYISOPRENYL-TEICHOIC ACID--PEPTIDOGLYCAN TEICHOIC ACID TRANSFERASE TAGU"/>
    <property type="match status" value="1"/>
</dbReference>
<name>A0A2S3Z6Q6_9MICO</name>
<gene>
    <name evidence="4" type="ORF">C3B61_19290</name>
</gene>
<accession>A0A2S3Z6Q6</accession>